<dbReference type="EMBL" id="JAUEPT010000059">
    <property type="protein sequence ID" value="KAK0435883.1"/>
    <property type="molecule type" value="Genomic_DNA"/>
</dbReference>
<reference evidence="1" key="1">
    <citation type="submission" date="2023-06" db="EMBL/GenBank/DDBJ databases">
        <authorList>
            <consortium name="Lawrence Berkeley National Laboratory"/>
            <person name="Ahrendt S."/>
            <person name="Sahu N."/>
            <person name="Indic B."/>
            <person name="Wong-Bajracharya J."/>
            <person name="Merenyi Z."/>
            <person name="Ke H.-M."/>
            <person name="Monk M."/>
            <person name="Kocsube S."/>
            <person name="Drula E."/>
            <person name="Lipzen A."/>
            <person name="Balint B."/>
            <person name="Henrissat B."/>
            <person name="Andreopoulos B."/>
            <person name="Martin F.M."/>
            <person name="Harder C.B."/>
            <person name="Rigling D."/>
            <person name="Ford K.L."/>
            <person name="Foster G.D."/>
            <person name="Pangilinan J."/>
            <person name="Papanicolaou A."/>
            <person name="Barry K."/>
            <person name="LaButti K."/>
            <person name="Viragh M."/>
            <person name="Koriabine M."/>
            <person name="Yan M."/>
            <person name="Riley R."/>
            <person name="Champramary S."/>
            <person name="Plett K.L."/>
            <person name="Tsai I.J."/>
            <person name="Slot J."/>
            <person name="Sipos G."/>
            <person name="Plett J."/>
            <person name="Nagy L.G."/>
            <person name="Grigoriev I.V."/>
        </authorList>
    </citation>
    <scope>NUCLEOTIDE SEQUENCE</scope>
    <source>
        <strain evidence="1">FPL87.14</strain>
    </source>
</reference>
<organism evidence="1 2">
    <name type="scientific">Armillaria borealis</name>
    <dbReference type="NCBI Taxonomy" id="47425"/>
    <lineage>
        <taxon>Eukaryota</taxon>
        <taxon>Fungi</taxon>
        <taxon>Dikarya</taxon>
        <taxon>Basidiomycota</taxon>
        <taxon>Agaricomycotina</taxon>
        <taxon>Agaricomycetes</taxon>
        <taxon>Agaricomycetidae</taxon>
        <taxon>Agaricales</taxon>
        <taxon>Marasmiineae</taxon>
        <taxon>Physalacriaceae</taxon>
        <taxon>Armillaria</taxon>
    </lineage>
</organism>
<comment type="caution">
    <text evidence="1">The sequence shown here is derived from an EMBL/GenBank/DDBJ whole genome shotgun (WGS) entry which is preliminary data.</text>
</comment>
<sequence>MSELWSMQTTLSSSFLAGVQGYSLFVQISVSETNTLACQTQTQGQRCLMPILKEMFGCKVVEPDFALTRHIIVRRARSGRCTDEGVKDRMVADGDGERRLRRWVVVLPEELKFCTDTMYRRPASKTRAQRPRGWISPLPYCMIIREARRRSEEWDIDVHAKKSPILARESGGNSLENQGFYMPKIPKFLPEPFRVSISFFALNNF</sequence>
<keyword evidence="2" id="KW-1185">Reference proteome</keyword>
<evidence type="ECO:0000313" key="2">
    <source>
        <dbReference type="Proteomes" id="UP001175226"/>
    </source>
</evidence>
<gene>
    <name evidence="1" type="ORF">EV421DRAFT_1739938</name>
</gene>
<protein>
    <submittedName>
        <fullName evidence="1">Uncharacterized protein</fullName>
    </submittedName>
</protein>
<dbReference type="AlphaFoldDB" id="A0AA39J7W3"/>
<accession>A0AA39J7W3</accession>
<evidence type="ECO:0000313" key="1">
    <source>
        <dbReference type="EMBL" id="KAK0435883.1"/>
    </source>
</evidence>
<name>A0AA39J7W3_9AGAR</name>
<proteinExistence type="predicted"/>
<dbReference type="Proteomes" id="UP001175226">
    <property type="component" value="Unassembled WGS sequence"/>
</dbReference>